<protein>
    <submittedName>
        <fullName evidence="1">Uncharacterized protein</fullName>
    </submittedName>
</protein>
<reference evidence="2" key="2">
    <citation type="submission" date="2015-01" db="EMBL/GenBank/DDBJ databases">
        <title>Evolutionary Origins and Diversification of the Mycorrhizal Mutualists.</title>
        <authorList>
            <consortium name="DOE Joint Genome Institute"/>
            <consortium name="Mycorrhizal Genomics Consortium"/>
            <person name="Kohler A."/>
            <person name="Kuo A."/>
            <person name="Nagy L.G."/>
            <person name="Floudas D."/>
            <person name="Copeland A."/>
            <person name="Barry K.W."/>
            <person name="Cichocki N."/>
            <person name="Veneault-Fourrey C."/>
            <person name="LaButti K."/>
            <person name="Lindquist E.A."/>
            <person name="Lipzen A."/>
            <person name="Lundell T."/>
            <person name="Morin E."/>
            <person name="Murat C."/>
            <person name="Riley R."/>
            <person name="Ohm R."/>
            <person name="Sun H."/>
            <person name="Tunlid A."/>
            <person name="Henrissat B."/>
            <person name="Grigoriev I.V."/>
            <person name="Hibbett D.S."/>
            <person name="Martin F."/>
        </authorList>
    </citation>
    <scope>NUCLEOTIDE SEQUENCE [LARGE SCALE GENOMIC DNA]</scope>
    <source>
        <strain evidence="2">441</strain>
    </source>
</reference>
<gene>
    <name evidence="1" type="ORF">PISMIDRAFT_442014</name>
</gene>
<dbReference type="HOGENOM" id="CLU_3088145_0_0_1"/>
<accession>A0A0C9ZKC8</accession>
<sequence length="52" mass="5665">MTLGKHKIWHPRSSAFLPMAQVLLPKNRLGMEVVDAHQYVTAGNLLVVPAGA</sequence>
<reference evidence="1 2" key="1">
    <citation type="submission" date="2014-04" db="EMBL/GenBank/DDBJ databases">
        <authorList>
            <consortium name="DOE Joint Genome Institute"/>
            <person name="Kuo A."/>
            <person name="Kohler A."/>
            <person name="Costa M.D."/>
            <person name="Nagy L.G."/>
            <person name="Floudas D."/>
            <person name="Copeland A."/>
            <person name="Barry K.W."/>
            <person name="Cichocki N."/>
            <person name="Veneault-Fourrey C."/>
            <person name="LaButti K."/>
            <person name="Lindquist E.A."/>
            <person name="Lipzen A."/>
            <person name="Lundell T."/>
            <person name="Morin E."/>
            <person name="Murat C."/>
            <person name="Sun H."/>
            <person name="Tunlid A."/>
            <person name="Henrissat B."/>
            <person name="Grigoriev I.V."/>
            <person name="Hibbett D.S."/>
            <person name="Martin F."/>
            <person name="Nordberg H.P."/>
            <person name="Cantor M.N."/>
            <person name="Hua S.X."/>
        </authorList>
    </citation>
    <scope>NUCLEOTIDE SEQUENCE [LARGE SCALE GENOMIC DNA]</scope>
    <source>
        <strain evidence="1 2">441</strain>
    </source>
</reference>
<dbReference type="Proteomes" id="UP000054018">
    <property type="component" value="Unassembled WGS sequence"/>
</dbReference>
<evidence type="ECO:0000313" key="1">
    <source>
        <dbReference type="EMBL" id="KIK29801.1"/>
    </source>
</evidence>
<proteinExistence type="predicted"/>
<evidence type="ECO:0000313" key="2">
    <source>
        <dbReference type="Proteomes" id="UP000054018"/>
    </source>
</evidence>
<organism evidence="1 2">
    <name type="scientific">Pisolithus microcarpus 441</name>
    <dbReference type="NCBI Taxonomy" id="765257"/>
    <lineage>
        <taxon>Eukaryota</taxon>
        <taxon>Fungi</taxon>
        <taxon>Dikarya</taxon>
        <taxon>Basidiomycota</taxon>
        <taxon>Agaricomycotina</taxon>
        <taxon>Agaricomycetes</taxon>
        <taxon>Agaricomycetidae</taxon>
        <taxon>Boletales</taxon>
        <taxon>Sclerodermatineae</taxon>
        <taxon>Pisolithaceae</taxon>
        <taxon>Pisolithus</taxon>
    </lineage>
</organism>
<dbReference type="EMBL" id="KN833688">
    <property type="protein sequence ID" value="KIK29801.1"/>
    <property type="molecule type" value="Genomic_DNA"/>
</dbReference>
<dbReference type="OrthoDB" id="45365at2759"/>
<keyword evidence="2" id="KW-1185">Reference proteome</keyword>
<dbReference type="AlphaFoldDB" id="A0A0C9ZKC8"/>
<name>A0A0C9ZKC8_9AGAM</name>